<dbReference type="InterPro" id="IPR036865">
    <property type="entry name" value="CRAL-TRIO_dom_sf"/>
</dbReference>
<dbReference type="PRINTS" id="PR00180">
    <property type="entry name" value="CRETINALDHBP"/>
</dbReference>
<dbReference type="PANTHER" id="PTHR10174:SF230">
    <property type="entry name" value="ALPHA-TOCOPHEROL TRANSFER PROTEIN-LIKE"/>
    <property type="match status" value="1"/>
</dbReference>
<protein>
    <submittedName>
        <fullName evidence="3">Alpha-tocopherol transfer protein-like</fullName>
    </submittedName>
</protein>
<dbReference type="Gene3D" id="3.40.525.10">
    <property type="entry name" value="CRAL-TRIO lipid binding domain"/>
    <property type="match status" value="1"/>
</dbReference>
<evidence type="ECO:0000313" key="3">
    <source>
        <dbReference type="RefSeq" id="XP_017785208.1"/>
    </source>
</evidence>
<dbReference type="InterPro" id="IPR001251">
    <property type="entry name" value="CRAL-TRIO_dom"/>
</dbReference>
<name>A0ABM1NEF8_NICVS</name>
<sequence>MVIENDQLLLPPRDSQIPDILAELNEDSPERLERNLQLFREWINCHSYLPKNIAKHALTTFIRGSKHDLEKAKRKFTLLSMGKRGIPHLFADRDVTDPELMKTWNNYIILPLPKLTERGERITIFKLRNVDLDNFDSMMLHRISWIFIDYRINFDPMTTSDIFIFDCSVFSAAHSSKFLSVICKESIRLLQESFPFRIRSVQLINASPYLDALVAGIKVFLKDKLKRRFFVHQGSECLKKVVGEEVLPLEYGGKCGKIDNLDAEWKDHFARNNETLREWGNQKCTGVVPKNIENSYKFDDSIFGAQGSFRKLNLD</sequence>
<organism evidence="2 3">
    <name type="scientific">Nicrophorus vespilloides</name>
    <name type="common">Boreal carrion beetle</name>
    <dbReference type="NCBI Taxonomy" id="110193"/>
    <lineage>
        <taxon>Eukaryota</taxon>
        <taxon>Metazoa</taxon>
        <taxon>Ecdysozoa</taxon>
        <taxon>Arthropoda</taxon>
        <taxon>Hexapoda</taxon>
        <taxon>Insecta</taxon>
        <taxon>Pterygota</taxon>
        <taxon>Neoptera</taxon>
        <taxon>Endopterygota</taxon>
        <taxon>Coleoptera</taxon>
        <taxon>Polyphaga</taxon>
        <taxon>Staphyliniformia</taxon>
        <taxon>Silphidae</taxon>
        <taxon>Nicrophorinae</taxon>
        <taxon>Nicrophorus</taxon>
    </lineage>
</organism>
<accession>A0ABM1NEF8</accession>
<proteinExistence type="predicted"/>
<dbReference type="CDD" id="cd00170">
    <property type="entry name" value="SEC14"/>
    <property type="match status" value="1"/>
</dbReference>
<dbReference type="SUPFAM" id="SSF46938">
    <property type="entry name" value="CRAL/TRIO N-terminal domain"/>
    <property type="match status" value="1"/>
</dbReference>
<gene>
    <name evidence="3" type="primary">LOC108568546</name>
</gene>
<dbReference type="InterPro" id="IPR036273">
    <property type="entry name" value="CRAL/TRIO_N_dom_sf"/>
</dbReference>
<dbReference type="SMART" id="SM00516">
    <property type="entry name" value="SEC14"/>
    <property type="match status" value="1"/>
</dbReference>
<keyword evidence="2" id="KW-1185">Reference proteome</keyword>
<reference evidence="3" key="1">
    <citation type="submission" date="2025-08" db="UniProtKB">
        <authorList>
            <consortium name="RefSeq"/>
        </authorList>
    </citation>
    <scope>IDENTIFICATION</scope>
    <source>
        <tissue evidence="3">Whole Larva</tissue>
    </source>
</reference>
<dbReference type="GeneID" id="108568546"/>
<dbReference type="PANTHER" id="PTHR10174">
    <property type="entry name" value="ALPHA-TOCOPHEROL TRANSFER PROTEIN-RELATED"/>
    <property type="match status" value="1"/>
</dbReference>
<dbReference type="Pfam" id="PF00650">
    <property type="entry name" value="CRAL_TRIO"/>
    <property type="match status" value="1"/>
</dbReference>
<dbReference type="PROSITE" id="PS50191">
    <property type="entry name" value="CRAL_TRIO"/>
    <property type="match status" value="1"/>
</dbReference>
<dbReference type="SUPFAM" id="SSF52087">
    <property type="entry name" value="CRAL/TRIO domain"/>
    <property type="match status" value="1"/>
</dbReference>
<feature type="domain" description="CRAL-TRIO" evidence="1">
    <location>
        <begin position="97"/>
        <end position="259"/>
    </location>
</feature>
<evidence type="ECO:0000313" key="2">
    <source>
        <dbReference type="Proteomes" id="UP000695000"/>
    </source>
</evidence>
<dbReference type="RefSeq" id="XP_017785208.1">
    <property type="nucleotide sequence ID" value="XM_017929719.1"/>
</dbReference>
<evidence type="ECO:0000259" key="1">
    <source>
        <dbReference type="PROSITE" id="PS50191"/>
    </source>
</evidence>
<dbReference type="Proteomes" id="UP000695000">
    <property type="component" value="Unplaced"/>
</dbReference>